<keyword evidence="2" id="KW-1185">Reference proteome</keyword>
<comment type="caution">
    <text evidence="1">The sequence shown here is derived from an EMBL/GenBank/DDBJ whole genome shotgun (WGS) entry which is preliminary data.</text>
</comment>
<gene>
    <name evidence="1" type="ORF">HaLaN_14085</name>
</gene>
<accession>A0A699ZE47</accession>
<reference evidence="1 2" key="1">
    <citation type="submission" date="2020-02" db="EMBL/GenBank/DDBJ databases">
        <title>Draft genome sequence of Haematococcus lacustris strain NIES-144.</title>
        <authorList>
            <person name="Morimoto D."/>
            <person name="Nakagawa S."/>
            <person name="Yoshida T."/>
            <person name="Sawayama S."/>
        </authorList>
    </citation>
    <scope>NUCLEOTIDE SEQUENCE [LARGE SCALE GENOMIC DNA]</scope>
    <source>
        <strain evidence="1 2">NIES-144</strain>
    </source>
</reference>
<evidence type="ECO:0000313" key="1">
    <source>
        <dbReference type="EMBL" id="GFH17446.1"/>
    </source>
</evidence>
<evidence type="ECO:0000313" key="2">
    <source>
        <dbReference type="Proteomes" id="UP000485058"/>
    </source>
</evidence>
<protein>
    <submittedName>
        <fullName evidence="1">Uncharacterized protein</fullName>
    </submittedName>
</protein>
<dbReference type="EMBL" id="BLLF01001148">
    <property type="protein sequence ID" value="GFH17446.1"/>
    <property type="molecule type" value="Genomic_DNA"/>
</dbReference>
<name>A0A699ZE47_HAELA</name>
<proteinExistence type="predicted"/>
<organism evidence="1 2">
    <name type="scientific">Haematococcus lacustris</name>
    <name type="common">Green alga</name>
    <name type="synonym">Haematococcus pluvialis</name>
    <dbReference type="NCBI Taxonomy" id="44745"/>
    <lineage>
        <taxon>Eukaryota</taxon>
        <taxon>Viridiplantae</taxon>
        <taxon>Chlorophyta</taxon>
        <taxon>core chlorophytes</taxon>
        <taxon>Chlorophyceae</taxon>
        <taxon>CS clade</taxon>
        <taxon>Chlamydomonadales</taxon>
        <taxon>Haematococcaceae</taxon>
        <taxon>Haematococcus</taxon>
    </lineage>
</organism>
<sequence>MTDPWWCISPISSGCYDPHRRLSRGSRVSLSYPMQRARGQPFAPHAEGQGSAVHIPCRGPGVSLSYPMQRARGQPFIPHAEGQGSAVHIPCRGPGVSRSYPMQRVKGQPFIPHAEGQGAQAAQQAVLAGPDPAGHSGLAVHLAAAQLRSATSLVRKGWTWGVSGKALGHPEGL</sequence>
<dbReference type="Proteomes" id="UP000485058">
    <property type="component" value="Unassembled WGS sequence"/>
</dbReference>
<dbReference type="AlphaFoldDB" id="A0A699ZE47"/>